<proteinExistence type="inferred from homology"/>
<dbReference type="Gene3D" id="3.40.50.1820">
    <property type="entry name" value="alpha/beta hydrolase"/>
    <property type="match status" value="1"/>
</dbReference>
<name>A0A1B6JIG6_9HEMI</name>
<dbReference type="InterPro" id="IPR008758">
    <property type="entry name" value="Peptidase_S28"/>
</dbReference>
<dbReference type="EMBL" id="GECU01008716">
    <property type="protein sequence ID" value="JAS98990.1"/>
    <property type="molecule type" value="Transcribed_RNA"/>
</dbReference>
<organism evidence="7">
    <name type="scientific">Homalodisca liturata</name>
    <dbReference type="NCBI Taxonomy" id="320908"/>
    <lineage>
        <taxon>Eukaryota</taxon>
        <taxon>Metazoa</taxon>
        <taxon>Ecdysozoa</taxon>
        <taxon>Arthropoda</taxon>
        <taxon>Hexapoda</taxon>
        <taxon>Insecta</taxon>
        <taxon>Pterygota</taxon>
        <taxon>Neoptera</taxon>
        <taxon>Paraneoptera</taxon>
        <taxon>Hemiptera</taxon>
        <taxon>Auchenorrhyncha</taxon>
        <taxon>Membracoidea</taxon>
        <taxon>Cicadellidae</taxon>
        <taxon>Cicadellinae</taxon>
        <taxon>Proconiini</taxon>
        <taxon>Homalodisca</taxon>
    </lineage>
</organism>
<dbReference type="FunFam" id="1.20.120.980:FF:000003">
    <property type="entry name" value="Serine protease 16"/>
    <property type="match status" value="1"/>
</dbReference>
<evidence type="ECO:0000256" key="3">
    <source>
        <dbReference type="ARBA" id="ARBA00022729"/>
    </source>
</evidence>
<dbReference type="InterPro" id="IPR042269">
    <property type="entry name" value="Ser_carbopepase_S28_SKS"/>
</dbReference>
<protein>
    <recommendedName>
        <fullName evidence="8">Serine protease K12H4.7</fullName>
    </recommendedName>
</protein>
<keyword evidence="2" id="KW-0645">Protease</keyword>
<keyword evidence="5" id="KW-0325">Glycoprotein</keyword>
<evidence type="ECO:0000256" key="6">
    <source>
        <dbReference type="SAM" id="SignalP"/>
    </source>
</evidence>
<dbReference type="GO" id="GO:0008239">
    <property type="term" value="F:dipeptidyl-peptidase activity"/>
    <property type="evidence" value="ECO:0007669"/>
    <property type="project" value="TreeGrafter"/>
</dbReference>
<dbReference type="InterPro" id="IPR029058">
    <property type="entry name" value="AB_hydrolase_fold"/>
</dbReference>
<dbReference type="PANTHER" id="PTHR11010:SF117">
    <property type="entry name" value="SERINE PROTEASE 16"/>
    <property type="match status" value="1"/>
</dbReference>
<dbReference type="GO" id="GO:0006508">
    <property type="term" value="P:proteolysis"/>
    <property type="evidence" value="ECO:0007669"/>
    <property type="project" value="UniProtKB-KW"/>
</dbReference>
<feature type="chain" id="PRO_5008585804" description="Serine protease K12H4.7" evidence="6">
    <location>
        <begin position="22"/>
        <end position="487"/>
    </location>
</feature>
<keyword evidence="4" id="KW-0378">Hydrolase</keyword>
<dbReference type="Pfam" id="PF05577">
    <property type="entry name" value="Peptidase_S28"/>
    <property type="match status" value="1"/>
</dbReference>
<dbReference type="SUPFAM" id="SSF53474">
    <property type="entry name" value="alpha/beta-Hydrolases"/>
    <property type="match status" value="1"/>
</dbReference>
<evidence type="ECO:0008006" key="8">
    <source>
        <dbReference type="Google" id="ProtNLM"/>
    </source>
</evidence>
<sequence length="487" mass="54704">MTWGQIGCLVLLMFASFGTNGLRRRSKLGMLRPPIPTGASNPPDEWFTQLLDHFDPTNNQTWLQRYQVVTDYFTEGGPVFIMLGGEGPADSSWLVDSNMVNYAKQYGALMFQIEHRYYGESHPTSDASTDNLVYLSSEQALADIAYFVVGMNVQYNLTSDTKWIAFGGSYSGNLAAWVRLKYPHLIHAAMSASGPVLAKVDFFEYMDVVRNSLGTCGQSCVKAVEMANRRFNQLLKKKSGQKTIDRLFKLCDPIDTTNQNDVWNLLESLADNFAVIVQYNKDNVGLPITIDTLCDIMTNKTMGSPLVRYAAVNKLLMNIFGDDCVSYKYDEMIEELKETSWTSEGVSSGYRTWTYQTCTEFGYYQTSESKQEFFSNDFPLNFFLQQCSDIFGNKFTNKEIYDGAYRTNSIYGGLDLQATRIVYVHGTIDPWHALGITSTVVSESPAILINGTAHCANMYPPRSSDLPALKAARKEVGKLIGQWLQES</sequence>
<reference evidence="7" key="1">
    <citation type="submission" date="2015-11" db="EMBL/GenBank/DDBJ databases">
        <title>De novo transcriptome assembly of four potential Pierce s Disease insect vectors from Arizona vineyards.</title>
        <authorList>
            <person name="Tassone E.E."/>
        </authorList>
    </citation>
    <scope>NUCLEOTIDE SEQUENCE</scope>
</reference>
<dbReference type="Gene3D" id="1.20.120.980">
    <property type="entry name" value="Serine carboxypeptidase S28, SKS domain"/>
    <property type="match status" value="1"/>
</dbReference>
<evidence type="ECO:0000256" key="4">
    <source>
        <dbReference type="ARBA" id="ARBA00022801"/>
    </source>
</evidence>
<feature type="signal peptide" evidence="6">
    <location>
        <begin position="1"/>
        <end position="21"/>
    </location>
</feature>
<dbReference type="PANTHER" id="PTHR11010">
    <property type="entry name" value="PROTEASE S28 PRO-X CARBOXYPEPTIDASE-RELATED"/>
    <property type="match status" value="1"/>
</dbReference>
<evidence type="ECO:0000256" key="5">
    <source>
        <dbReference type="ARBA" id="ARBA00023180"/>
    </source>
</evidence>
<evidence type="ECO:0000256" key="2">
    <source>
        <dbReference type="ARBA" id="ARBA00022670"/>
    </source>
</evidence>
<evidence type="ECO:0000313" key="7">
    <source>
        <dbReference type="EMBL" id="JAS98990.1"/>
    </source>
</evidence>
<evidence type="ECO:0000256" key="1">
    <source>
        <dbReference type="ARBA" id="ARBA00011079"/>
    </source>
</evidence>
<accession>A0A1B6JIG6</accession>
<gene>
    <name evidence="7" type="ORF">g.23521</name>
</gene>
<dbReference type="AlphaFoldDB" id="A0A1B6JIG6"/>
<comment type="similarity">
    <text evidence="1">Belongs to the peptidase S28 family.</text>
</comment>
<keyword evidence="3 6" id="KW-0732">Signal</keyword>
<dbReference type="GO" id="GO:0070008">
    <property type="term" value="F:serine-type exopeptidase activity"/>
    <property type="evidence" value="ECO:0007669"/>
    <property type="project" value="InterPro"/>
</dbReference>